<keyword evidence="4 6" id="KW-1133">Transmembrane helix</keyword>
<dbReference type="PANTHER" id="PTHR43243:SF4">
    <property type="entry name" value="CATIONIC AMINO ACID TRANSPORTER 4"/>
    <property type="match status" value="1"/>
</dbReference>
<dbReference type="InterPro" id="IPR002293">
    <property type="entry name" value="AA/rel_permease1"/>
</dbReference>
<dbReference type="PIRSF" id="PIRSF006060">
    <property type="entry name" value="AA_transporter"/>
    <property type="match status" value="1"/>
</dbReference>
<dbReference type="GO" id="GO:0015171">
    <property type="term" value="F:amino acid transmembrane transporter activity"/>
    <property type="evidence" value="ECO:0007669"/>
    <property type="project" value="TreeGrafter"/>
</dbReference>
<keyword evidence="3 6" id="KW-0812">Transmembrane</keyword>
<protein>
    <submittedName>
        <fullName evidence="7">Amino acid permease</fullName>
    </submittedName>
</protein>
<dbReference type="EMBL" id="CP155447">
    <property type="protein sequence ID" value="XBH04336.1"/>
    <property type="molecule type" value="Genomic_DNA"/>
</dbReference>
<evidence type="ECO:0000256" key="2">
    <source>
        <dbReference type="ARBA" id="ARBA00022448"/>
    </source>
</evidence>
<keyword evidence="5 6" id="KW-0472">Membrane</keyword>
<feature type="transmembrane region" description="Helical" evidence="6">
    <location>
        <begin position="96"/>
        <end position="114"/>
    </location>
</feature>
<evidence type="ECO:0000256" key="4">
    <source>
        <dbReference type="ARBA" id="ARBA00022989"/>
    </source>
</evidence>
<feature type="transmembrane region" description="Helical" evidence="6">
    <location>
        <begin position="65"/>
        <end position="84"/>
    </location>
</feature>
<feature type="transmembrane region" description="Helical" evidence="6">
    <location>
        <begin position="30"/>
        <end position="53"/>
    </location>
</feature>
<evidence type="ECO:0000256" key="6">
    <source>
        <dbReference type="SAM" id="Phobius"/>
    </source>
</evidence>
<accession>A0AAU7CI55</accession>
<dbReference type="GO" id="GO:0016020">
    <property type="term" value="C:membrane"/>
    <property type="evidence" value="ECO:0007669"/>
    <property type="project" value="UniProtKB-SubCell"/>
</dbReference>
<evidence type="ECO:0000313" key="7">
    <source>
        <dbReference type="EMBL" id="XBH04336.1"/>
    </source>
</evidence>
<feature type="transmembrane region" description="Helical" evidence="6">
    <location>
        <begin position="207"/>
        <end position="230"/>
    </location>
</feature>
<dbReference type="Gene3D" id="1.20.1740.10">
    <property type="entry name" value="Amino acid/polyamine transporter I"/>
    <property type="match status" value="1"/>
</dbReference>
<organism evidence="7">
    <name type="scientific">Singulisphaera sp. Ch08</name>
    <dbReference type="NCBI Taxonomy" id="3120278"/>
    <lineage>
        <taxon>Bacteria</taxon>
        <taxon>Pseudomonadati</taxon>
        <taxon>Planctomycetota</taxon>
        <taxon>Planctomycetia</taxon>
        <taxon>Isosphaerales</taxon>
        <taxon>Isosphaeraceae</taxon>
        <taxon>Singulisphaera</taxon>
    </lineage>
</organism>
<feature type="transmembrane region" description="Helical" evidence="6">
    <location>
        <begin position="463"/>
        <end position="480"/>
    </location>
</feature>
<feature type="transmembrane region" description="Helical" evidence="6">
    <location>
        <begin position="325"/>
        <end position="346"/>
    </location>
</feature>
<evidence type="ECO:0000256" key="1">
    <source>
        <dbReference type="ARBA" id="ARBA00004141"/>
    </source>
</evidence>
<gene>
    <name evidence="7" type="ORF">V5E97_39500</name>
</gene>
<feature type="transmembrane region" description="Helical" evidence="6">
    <location>
        <begin position="405"/>
        <end position="425"/>
    </location>
</feature>
<feature type="transmembrane region" description="Helical" evidence="6">
    <location>
        <begin position="382"/>
        <end position="399"/>
    </location>
</feature>
<dbReference type="AlphaFoldDB" id="A0AAU7CI55"/>
<feature type="transmembrane region" description="Helical" evidence="6">
    <location>
        <begin position="181"/>
        <end position="201"/>
    </location>
</feature>
<evidence type="ECO:0000256" key="3">
    <source>
        <dbReference type="ARBA" id="ARBA00022692"/>
    </source>
</evidence>
<dbReference type="PANTHER" id="PTHR43243">
    <property type="entry name" value="INNER MEMBRANE TRANSPORTER YGJI-RELATED"/>
    <property type="match status" value="1"/>
</dbReference>
<name>A0AAU7CI55_9BACT</name>
<reference evidence="7" key="1">
    <citation type="submission" date="2024-05" db="EMBL/GenBank/DDBJ databases">
        <title>Planctomycetes of the genus Singulisphaera possess chitinolytic capabilities.</title>
        <authorList>
            <person name="Ivanova A."/>
        </authorList>
    </citation>
    <scope>NUCLEOTIDE SEQUENCE</scope>
    <source>
        <strain evidence="7">Ch08T</strain>
    </source>
</reference>
<feature type="transmembrane region" description="Helical" evidence="6">
    <location>
        <begin position="437"/>
        <end position="457"/>
    </location>
</feature>
<comment type="subcellular location">
    <subcellularLocation>
        <location evidence="1">Membrane</location>
        <topology evidence="1">Multi-pass membrane protein</topology>
    </subcellularLocation>
</comment>
<dbReference type="RefSeq" id="WP_406697088.1">
    <property type="nucleotide sequence ID" value="NZ_CP155447.1"/>
</dbReference>
<sequence>MRHQPSNMFARKPIATLLEEMSGAERLHRVLGPVALTSLGVGATIGAGIYVLTGEAAHNFAGPSLMLSFLLAGIGCGFAALCYSELASMVPVAGSAYTYAYATLGELLAWIIGWDLVLEYAIGSAAVANGWSNYFVEFTRHMLHIQIDPRLLSPPWDYDLRTGEFFFKTVTLASGESVNAWLNLPAIGIIAIITAVLVVGVRESAGFNAAMVLLNLGIILTIIGVGAVYVDPSNWRPFLHEEKGWKGVAEGAARIFFAYIGFDSISTHAEEARNPQRDLAIGIISSLLICSVLYIVVAAVLTGMVSYRSIDVAAPLAAAFRQKGLTFSTGLITLGILAGLTSSLLVGNLSQPRILMAMARDGMLPESFFAAIHPRFKTPWKSTILVGLVVALGAAFLPLNFLADLVSVGTLFAFVIVCASVWILRYRSPEIHRPFRVPALPLIAALGILVNGGLMFSLGRDNWIRLIVWLSIGLIVYFAYSRYHTKLGRPLEKS</sequence>
<evidence type="ECO:0000256" key="5">
    <source>
        <dbReference type="ARBA" id="ARBA00023136"/>
    </source>
</evidence>
<feature type="transmembrane region" description="Helical" evidence="6">
    <location>
        <begin position="279"/>
        <end position="305"/>
    </location>
</feature>
<dbReference type="Pfam" id="PF13520">
    <property type="entry name" value="AA_permease_2"/>
    <property type="match status" value="1"/>
</dbReference>
<proteinExistence type="predicted"/>
<keyword evidence="2" id="KW-0813">Transport</keyword>